<organism evidence="2 3">
    <name type="scientific">Allomyces macrogynus (strain ATCC 38327)</name>
    <name type="common">Allomyces javanicus var. macrogynus</name>
    <dbReference type="NCBI Taxonomy" id="578462"/>
    <lineage>
        <taxon>Eukaryota</taxon>
        <taxon>Fungi</taxon>
        <taxon>Fungi incertae sedis</taxon>
        <taxon>Blastocladiomycota</taxon>
        <taxon>Blastocladiomycetes</taxon>
        <taxon>Blastocladiales</taxon>
        <taxon>Blastocladiaceae</taxon>
        <taxon>Allomyces</taxon>
    </lineage>
</organism>
<feature type="compositionally biased region" description="Polar residues" evidence="1">
    <location>
        <begin position="78"/>
        <end position="87"/>
    </location>
</feature>
<dbReference type="EMBL" id="GG745350">
    <property type="protein sequence ID" value="KNE66569.1"/>
    <property type="molecule type" value="Genomic_DNA"/>
</dbReference>
<gene>
    <name evidence="2" type="ORF">AMAG_11697</name>
</gene>
<proteinExistence type="predicted"/>
<evidence type="ECO:0000313" key="2">
    <source>
        <dbReference type="EMBL" id="KNE66569.1"/>
    </source>
</evidence>
<keyword evidence="3" id="KW-1185">Reference proteome</keyword>
<feature type="region of interest" description="Disordered" evidence="1">
    <location>
        <begin position="60"/>
        <end position="115"/>
    </location>
</feature>
<reference evidence="3" key="2">
    <citation type="submission" date="2009-11" db="EMBL/GenBank/DDBJ databases">
        <title>The Genome Sequence of Allomyces macrogynus strain ATCC 38327.</title>
        <authorList>
            <consortium name="The Broad Institute Genome Sequencing Platform"/>
            <person name="Russ C."/>
            <person name="Cuomo C."/>
            <person name="Shea T."/>
            <person name="Young S.K."/>
            <person name="Zeng Q."/>
            <person name="Koehrsen M."/>
            <person name="Haas B."/>
            <person name="Borodovsky M."/>
            <person name="Guigo R."/>
            <person name="Alvarado L."/>
            <person name="Berlin A."/>
            <person name="Borenstein D."/>
            <person name="Chen Z."/>
            <person name="Engels R."/>
            <person name="Freedman E."/>
            <person name="Gellesch M."/>
            <person name="Goldberg J."/>
            <person name="Griggs A."/>
            <person name="Gujja S."/>
            <person name="Heiman D."/>
            <person name="Hepburn T."/>
            <person name="Howarth C."/>
            <person name="Jen D."/>
            <person name="Larson L."/>
            <person name="Lewis B."/>
            <person name="Mehta T."/>
            <person name="Park D."/>
            <person name="Pearson M."/>
            <person name="Roberts A."/>
            <person name="Saif S."/>
            <person name="Shenoy N."/>
            <person name="Sisk P."/>
            <person name="Stolte C."/>
            <person name="Sykes S."/>
            <person name="Walk T."/>
            <person name="White J."/>
            <person name="Yandava C."/>
            <person name="Burger G."/>
            <person name="Gray M.W."/>
            <person name="Holland P.W.H."/>
            <person name="King N."/>
            <person name="Lang F.B.F."/>
            <person name="Roger A.J."/>
            <person name="Ruiz-Trillo I."/>
            <person name="Lander E."/>
            <person name="Nusbaum C."/>
        </authorList>
    </citation>
    <scope>NUCLEOTIDE SEQUENCE [LARGE SCALE GENOMIC DNA]</scope>
    <source>
        <strain evidence="3">ATCC 38327</strain>
    </source>
</reference>
<reference evidence="2 3" key="1">
    <citation type="submission" date="2009-11" db="EMBL/GenBank/DDBJ databases">
        <title>Annotation of Allomyces macrogynus ATCC 38327.</title>
        <authorList>
            <consortium name="The Broad Institute Genome Sequencing Platform"/>
            <person name="Russ C."/>
            <person name="Cuomo C."/>
            <person name="Burger G."/>
            <person name="Gray M.W."/>
            <person name="Holland P.W.H."/>
            <person name="King N."/>
            <person name="Lang F.B.F."/>
            <person name="Roger A.J."/>
            <person name="Ruiz-Trillo I."/>
            <person name="Young S.K."/>
            <person name="Zeng Q."/>
            <person name="Gargeya S."/>
            <person name="Fitzgerald M."/>
            <person name="Haas B."/>
            <person name="Abouelleil A."/>
            <person name="Alvarado L."/>
            <person name="Arachchi H.M."/>
            <person name="Berlin A."/>
            <person name="Chapman S.B."/>
            <person name="Gearin G."/>
            <person name="Goldberg J."/>
            <person name="Griggs A."/>
            <person name="Gujja S."/>
            <person name="Hansen M."/>
            <person name="Heiman D."/>
            <person name="Howarth C."/>
            <person name="Larimer J."/>
            <person name="Lui A."/>
            <person name="MacDonald P.J.P."/>
            <person name="McCowen C."/>
            <person name="Montmayeur A."/>
            <person name="Murphy C."/>
            <person name="Neiman D."/>
            <person name="Pearson M."/>
            <person name="Priest M."/>
            <person name="Roberts A."/>
            <person name="Saif S."/>
            <person name="Shea T."/>
            <person name="Sisk P."/>
            <person name="Stolte C."/>
            <person name="Sykes S."/>
            <person name="Wortman J."/>
            <person name="Nusbaum C."/>
            <person name="Birren B."/>
        </authorList>
    </citation>
    <scope>NUCLEOTIDE SEQUENCE [LARGE SCALE GENOMIC DNA]</scope>
    <source>
        <strain evidence="2 3">ATCC 38327</strain>
    </source>
</reference>
<name>A0A0L0SW59_ALLM3</name>
<evidence type="ECO:0000313" key="3">
    <source>
        <dbReference type="Proteomes" id="UP000054350"/>
    </source>
</evidence>
<evidence type="ECO:0000256" key="1">
    <source>
        <dbReference type="SAM" id="MobiDB-lite"/>
    </source>
</evidence>
<dbReference type="VEuPathDB" id="FungiDB:AMAG_11697"/>
<protein>
    <submittedName>
        <fullName evidence="2">Uncharacterized protein</fullName>
    </submittedName>
</protein>
<dbReference type="AlphaFoldDB" id="A0A0L0SW59"/>
<feature type="compositionally biased region" description="Low complexity" evidence="1">
    <location>
        <begin position="95"/>
        <end position="111"/>
    </location>
</feature>
<feature type="region of interest" description="Disordered" evidence="1">
    <location>
        <begin position="1"/>
        <end position="41"/>
    </location>
</feature>
<accession>A0A0L0SW59</accession>
<sequence>MKRRVARFRRNENVDEFVTPPESPRLRAQSTSTSDLLSRGSSPLLDDLLLAYLAADSEWPSRHSDTFLPPPALEDLEPSSSMATTPVGSLAPADPETLASTATTPPALESPYAMHPVDSGVATADFEDKTREEFKDVDDALHKLLSVLDLRDTATPVSPLIKSEQVRQFPRIEAHQVVTVDEAVHLWTPIPVRFSWWKTAIDPWTHPLLNDIATRVDQRRGELAAELARMTTATAGGRWC</sequence>
<dbReference type="Proteomes" id="UP000054350">
    <property type="component" value="Unassembled WGS sequence"/>
</dbReference>